<dbReference type="EMBL" id="BGZK01004261">
    <property type="protein sequence ID" value="GBP07938.1"/>
    <property type="molecule type" value="Genomic_DNA"/>
</dbReference>
<protein>
    <submittedName>
        <fullName evidence="3">Histone H2B.2</fullName>
    </submittedName>
</protein>
<dbReference type="STRING" id="151549.A0A4C1T3B2"/>
<dbReference type="GO" id="GO:0030527">
    <property type="term" value="F:structural constituent of chromatin"/>
    <property type="evidence" value="ECO:0007669"/>
    <property type="project" value="InterPro"/>
</dbReference>
<dbReference type="GO" id="GO:0003677">
    <property type="term" value="F:DNA binding"/>
    <property type="evidence" value="ECO:0007669"/>
    <property type="project" value="InterPro"/>
</dbReference>
<dbReference type="PANTHER" id="PTHR23428">
    <property type="entry name" value="HISTONE H2B"/>
    <property type="match status" value="1"/>
</dbReference>
<organism evidence="3 4">
    <name type="scientific">Eumeta variegata</name>
    <name type="common">Bagworm moth</name>
    <name type="synonym">Eumeta japonica</name>
    <dbReference type="NCBI Taxonomy" id="151549"/>
    <lineage>
        <taxon>Eukaryota</taxon>
        <taxon>Metazoa</taxon>
        <taxon>Ecdysozoa</taxon>
        <taxon>Arthropoda</taxon>
        <taxon>Hexapoda</taxon>
        <taxon>Insecta</taxon>
        <taxon>Pterygota</taxon>
        <taxon>Neoptera</taxon>
        <taxon>Endopterygota</taxon>
        <taxon>Lepidoptera</taxon>
        <taxon>Glossata</taxon>
        <taxon>Ditrysia</taxon>
        <taxon>Tineoidea</taxon>
        <taxon>Psychidae</taxon>
        <taxon>Oiketicinae</taxon>
        <taxon>Eumeta</taxon>
    </lineage>
</organism>
<evidence type="ECO:0000313" key="3">
    <source>
        <dbReference type="EMBL" id="GBP07938.1"/>
    </source>
</evidence>
<name>A0A4C1T3B2_EUMVA</name>
<proteinExistence type="inferred from homology"/>
<sequence length="206" mass="22777">MPIGREGITPKFQIIGTTDNGQPSGRFGGFLVRESRTLPTHAVERRRRSPVRLRRTSPNLTRKRRSTRGRRVTPSIYKVSPGPSDTGISSKAMSIMNSFVNDIFERIAAEASARALQQTFDDNIEGGADLCPSAAARRVGEARTRRYEGRDQVHQLCGAEACAPLEVTCRRSALALLCLLRHIIPQSVKQTNGPFRATNFISTLFP</sequence>
<reference evidence="3 4" key="1">
    <citation type="journal article" date="2019" name="Commun. Biol.">
        <title>The bagworm genome reveals a unique fibroin gene that provides high tensile strength.</title>
        <authorList>
            <person name="Kono N."/>
            <person name="Nakamura H."/>
            <person name="Ohtoshi R."/>
            <person name="Tomita M."/>
            <person name="Numata K."/>
            <person name="Arakawa K."/>
        </authorList>
    </citation>
    <scope>NUCLEOTIDE SEQUENCE [LARGE SCALE GENOMIC DNA]</scope>
</reference>
<dbReference type="InterPro" id="IPR009072">
    <property type="entry name" value="Histone-fold"/>
</dbReference>
<keyword evidence="4" id="KW-1185">Reference proteome</keyword>
<evidence type="ECO:0000313" key="4">
    <source>
        <dbReference type="Proteomes" id="UP000299102"/>
    </source>
</evidence>
<feature type="region of interest" description="Disordered" evidence="2">
    <location>
        <begin position="38"/>
        <end position="84"/>
    </location>
</feature>
<evidence type="ECO:0000256" key="2">
    <source>
        <dbReference type="SAM" id="MobiDB-lite"/>
    </source>
</evidence>
<accession>A0A4C1T3B2</accession>
<dbReference type="AlphaFoldDB" id="A0A4C1T3B2"/>
<comment type="similarity">
    <text evidence="1">Belongs to the histone H2B family.</text>
</comment>
<evidence type="ECO:0000256" key="1">
    <source>
        <dbReference type="ARBA" id="ARBA00006846"/>
    </source>
</evidence>
<dbReference type="Gene3D" id="1.10.20.10">
    <property type="entry name" value="Histone, subunit A"/>
    <property type="match status" value="1"/>
</dbReference>
<dbReference type="GO" id="GO:0046982">
    <property type="term" value="F:protein heterodimerization activity"/>
    <property type="evidence" value="ECO:0007669"/>
    <property type="project" value="InterPro"/>
</dbReference>
<dbReference type="GO" id="GO:0000786">
    <property type="term" value="C:nucleosome"/>
    <property type="evidence" value="ECO:0007669"/>
    <property type="project" value="InterPro"/>
</dbReference>
<dbReference type="InterPro" id="IPR000558">
    <property type="entry name" value="Histone_H2B"/>
</dbReference>
<dbReference type="SMART" id="SM00427">
    <property type="entry name" value="H2B"/>
    <property type="match status" value="1"/>
</dbReference>
<comment type="caution">
    <text evidence="3">The sequence shown here is derived from an EMBL/GenBank/DDBJ whole genome shotgun (WGS) entry which is preliminary data.</text>
</comment>
<gene>
    <name evidence="3" type="primary">HTB2</name>
    <name evidence="3" type="ORF">EVAR_77031_1</name>
</gene>
<feature type="compositionally biased region" description="Basic residues" evidence="2">
    <location>
        <begin position="44"/>
        <end position="71"/>
    </location>
</feature>
<dbReference type="Proteomes" id="UP000299102">
    <property type="component" value="Unassembled WGS sequence"/>
</dbReference>
<dbReference type="SUPFAM" id="SSF47113">
    <property type="entry name" value="Histone-fold"/>
    <property type="match status" value="1"/>
</dbReference>